<gene>
    <name evidence="6" type="primary">mmsB</name>
    <name evidence="6" type="ORF">GMA8713_02441</name>
</gene>
<dbReference type="SUPFAM" id="SSF48179">
    <property type="entry name" value="6-phosphogluconate dehydrogenase C-terminal domain-like"/>
    <property type="match status" value="1"/>
</dbReference>
<dbReference type="InterPro" id="IPR029154">
    <property type="entry name" value="HIBADH-like_NADP-bd"/>
</dbReference>
<evidence type="ECO:0000259" key="5">
    <source>
        <dbReference type="Pfam" id="PF14833"/>
    </source>
</evidence>
<dbReference type="InterPro" id="IPR013328">
    <property type="entry name" value="6PGD_dom2"/>
</dbReference>
<evidence type="ECO:0000313" key="6">
    <source>
        <dbReference type="EMBL" id="CZF82996.1"/>
    </source>
</evidence>
<feature type="active site" evidence="3">
    <location>
        <position position="173"/>
    </location>
</feature>
<dbReference type="EMBL" id="FIZY01000020">
    <property type="protein sequence ID" value="CZF82996.1"/>
    <property type="molecule type" value="Genomic_DNA"/>
</dbReference>
<dbReference type="AlphaFoldDB" id="A0A128F9L7"/>
<keyword evidence="1 6" id="KW-0560">Oxidoreductase</keyword>
<keyword evidence="2" id="KW-0520">NAD</keyword>
<dbReference type="SUPFAM" id="SSF51735">
    <property type="entry name" value="NAD(P)-binding Rossmann-fold domains"/>
    <property type="match status" value="1"/>
</dbReference>
<reference evidence="7" key="1">
    <citation type="submission" date="2016-02" db="EMBL/GenBank/DDBJ databases">
        <authorList>
            <person name="Rodrigo-Torres Lidia"/>
            <person name="Arahal R.David."/>
        </authorList>
    </citation>
    <scope>NUCLEOTIDE SEQUENCE [LARGE SCALE GENOMIC DNA]</scope>
    <source>
        <strain evidence="7">CECT 8713</strain>
    </source>
</reference>
<evidence type="ECO:0000256" key="1">
    <source>
        <dbReference type="ARBA" id="ARBA00023002"/>
    </source>
</evidence>
<evidence type="ECO:0000313" key="7">
    <source>
        <dbReference type="Proteomes" id="UP000073601"/>
    </source>
</evidence>
<dbReference type="RefSeq" id="WP_198159492.1">
    <property type="nucleotide sequence ID" value="NZ_CAWRCI010000020.1"/>
</dbReference>
<dbReference type="PANTHER" id="PTHR22981:SF7">
    <property type="entry name" value="3-HYDROXYISOBUTYRATE DEHYDROGENASE, MITOCHONDRIAL"/>
    <property type="match status" value="1"/>
</dbReference>
<organism evidence="6 7">
    <name type="scientific">Grimontia marina</name>
    <dbReference type="NCBI Taxonomy" id="646534"/>
    <lineage>
        <taxon>Bacteria</taxon>
        <taxon>Pseudomonadati</taxon>
        <taxon>Pseudomonadota</taxon>
        <taxon>Gammaproteobacteria</taxon>
        <taxon>Vibrionales</taxon>
        <taxon>Vibrionaceae</taxon>
        <taxon>Grimontia</taxon>
    </lineage>
</organism>
<dbReference type="InterPro" id="IPR036291">
    <property type="entry name" value="NAD(P)-bd_dom_sf"/>
</dbReference>
<dbReference type="GO" id="GO:0050661">
    <property type="term" value="F:NADP binding"/>
    <property type="evidence" value="ECO:0007669"/>
    <property type="project" value="InterPro"/>
</dbReference>
<dbReference type="GO" id="GO:0008442">
    <property type="term" value="F:3-hydroxyisobutyrate dehydrogenase activity"/>
    <property type="evidence" value="ECO:0007669"/>
    <property type="project" value="UniProtKB-EC"/>
</dbReference>
<dbReference type="InterPro" id="IPR006115">
    <property type="entry name" value="6PGDH_NADP-bd"/>
</dbReference>
<evidence type="ECO:0000256" key="3">
    <source>
        <dbReference type="PIRSR" id="PIRSR000103-1"/>
    </source>
</evidence>
<dbReference type="Proteomes" id="UP000073601">
    <property type="component" value="Unassembled WGS sequence"/>
</dbReference>
<dbReference type="NCBIfam" id="NF012005">
    <property type="entry name" value="PRK15461.1"/>
    <property type="match status" value="1"/>
</dbReference>
<name>A0A128F9L7_9GAMM</name>
<dbReference type="EC" id="1.1.1.31" evidence="6"/>
<dbReference type="GO" id="GO:0051287">
    <property type="term" value="F:NAD binding"/>
    <property type="evidence" value="ECO:0007669"/>
    <property type="project" value="InterPro"/>
</dbReference>
<sequence>MKNQIIGMVGLGAMGGPIAANLVKAGFSVKVFDLSDDAVSKLTALGAGRASSAAEAARDANVVITMLPNGPHVESAVFGENGIVTTISTDALYIDMSTIQPQVTDSIATRLAEKNISMIDAPVGRQTQHAIEGKLLIMVGGSEDNFKRALPVLNFLGDTIYHCGDVGAGGRMKVVNNYMSIVLNQVTAEALVMAEAAGLDVSQSLEVMRGTVAGQGHMSTTYPSKVLKGDTEPGFMVDLANKDLGLALEMSASLGVPAFTGAVARQVYSLASREGFGRQDWTALYQYNRLCIQKAL</sequence>
<dbReference type="PIRSF" id="PIRSF000103">
    <property type="entry name" value="HIBADH"/>
    <property type="match status" value="1"/>
</dbReference>
<evidence type="ECO:0000259" key="4">
    <source>
        <dbReference type="Pfam" id="PF03446"/>
    </source>
</evidence>
<evidence type="ECO:0000256" key="2">
    <source>
        <dbReference type="ARBA" id="ARBA00023027"/>
    </source>
</evidence>
<feature type="domain" description="3-hydroxyisobutyrate dehydrogenase-like NAD-binding" evidence="5">
    <location>
        <begin position="167"/>
        <end position="287"/>
    </location>
</feature>
<protein>
    <submittedName>
        <fullName evidence="6">3-hydroxyisobutyrate dehydrogenase</fullName>
        <ecNumber evidence="6">1.1.1.31</ecNumber>
    </submittedName>
</protein>
<dbReference type="PANTHER" id="PTHR22981">
    <property type="entry name" value="3-HYDROXYISOBUTYRATE DEHYDROGENASE-RELATED"/>
    <property type="match status" value="1"/>
</dbReference>
<dbReference type="InterPro" id="IPR008927">
    <property type="entry name" value="6-PGluconate_DH-like_C_sf"/>
</dbReference>
<proteinExistence type="predicted"/>
<dbReference type="Gene3D" id="1.10.1040.10">
    <property type="entry name" value="N-(1-d-carboxylethyl)-l-norvaline Dehydrogenase, domain 2"/>
    <property type="match status" value="1"/>
</dbReference>
<dbReference type="Gene3D" id="3.40.50.720">
    <property type="entry name" value="NAD(P)-binding Rossmann-like Domain"/>
    <property type="match status" value="1"/>
</dbReference>
<accession>A0A128F9L7</accession>
<dbReference type="InterPro" id="IPR015815">
    <property type="entry name" value="HIBADH-related"/>
</dbReference>
<dbReference type="Pfam" id="PF03446">
    <property type="entry name" value="NAD_binding_2"/>
    <property type="match status" value="1"/>
</dbReference>
<dbReference type="Pfam" id="PF14833">
    <property type="entry name" value="NAD_binding_11"/>
    <property type="match status" value="1"/>
</dbReference>
<keyword evidence="7" id="KW-1185">Reference proteome</keyword>
<feature type="domain" description="6-phosphogluconate dehydrogenase NADP-binding" evidence="4">
    <location>
        <begin position="6"/>
        <end position="164"/>
    </location>
</feature>